<dbReference type="InterPro" id="IPR013149">
    <property type="entry name" value="ADH-like_C"/>
</dbReference>
<keyword evidence="8" id="KW-1185">Reference proteome</keyword>
<dbReference type="Proteomes" id="UP001605989">
    <property type="component" value="Unassembled WGS sequence"/>
</dbReference>
<keyword evidence="3" id="KW-0560">Oxidoreductase</keyword>
<gene>
    <name evidence="5" type="ORF">ACGTZG_12925</name>
    <name evidence="6" type="ORF">HF872_04135</name>
</gene>
<dbReference type="SMART" id="SM00829">
    <property type="entry name" value="PKS_ER"/>
    <property type="match status" value="1"/>
</dbReference>
<dbReference type="CDD" id="cd08261">
    <property type="entry name" value="Zn_ADH7"/>
    <property type="match status" value="1"/>
</dbReference>
<dbReference type="EMBL" id="JABAFG010000005">
    <property type="protein sequence ID" value="NME27812.1"/>
    <property type="molecule type" value="Genomic_DNA"/>
</dbReference>
<dbReference type="SUPFAM" id="SSF51735">
    <property type="entry name" value="NAD(P)-binding Rossmann-fold domains"/>
    <property type="match status" value="1"/>
</dbReference>
<reference evidence="6 7" key="1">
    <citation type="submission" date="2020-04" db="EMBL/GenBank/DDBJ databases">
        <authorList>
            <person name="Hitch T.C.A."/>
            <person name="Wylensek D."/>
            <person name="Clavel T."/>
        </authorList>
    </citation>
    <scope>NUCLEOTIDE SEQUENCE [LARGE SCALE GENOMIC DNA]</scope>
    <source>
        <strain evidence="6 7">Oil-RF-744-FAT-WT-6-1</strain>
    </source>
</reference>
<evidence type="ECO:0000256" key="3">
    <source>
        <dbReference type="ARBA" id="ARBA00023002"/>
    </source>
</evidence>
<dbReference type="InterPro" id="IPR036291">
    <property type="entry name" value="NAD(P)-bd_dom_sf"/>
</dbReference>
<comment type="caution">
    <text evidence="6">The sequence shown here is derived from an EMBL/GenBank/DDBJ whole genome shotgun (WGS) entry which is preliminary data.</text>
</comment>
<evidence type="ECO:0000256" key="1">
    <source>
        <dbReference type="ARBA" id="ARBA00022723"/>
    </source>
</evidence>
<dbReference type="OrthoDB" id="9769198at2"/>
<dbReference type="SUPFAM" id="SSF50129">
    <property type="entry name" value="GroES-like"/>
    <property type="match status" value="1"/>
</dbReference>
<reference evidence="5 8" key="2">
    <citation type="submission" date="2024-10" db="EMBL/GenBank/DDBJ databases">
        <authorList>
            <person name="Sang B.-I."/>
            <person name="Prabhaharan D."/>
        </authorList>
    </citation>
    <scope>NUCLEOTIDE SEQUENCE [LARGE SCALE GENOMIC DNA]</scope>
    <source>
        <strain evidence="5 8">MH</strain>
    </source>
</reference>
<evidence type="ECO:0000259" key="4">
    <source>
        <dbReference type="SMART" id="SM00829"/>
    </source>
</evidence>
<feature type="domain" description="Enoyl reductase (ER)" evidence="4">
    <location>
        <begin position="10"/>
        <end position="336"/>
    </location>
</feature>
<name>A0A848BQ04_9FIRM</name>
<dbReference type="Pfam" id="PF08240">
    <property type="entry name" value="ADH_N"/>
    <property type="match status" value="1"/>
</dbReference>
<dbReference type="RefSeq" id="WP_059076267.1">
    <property type="nucleotide sequence ID" value="NZ_CP011940.1"/>
</dbReference>
<dbReference type="InterPro" id="IPR050129">
    <property type="entry name" value="Zn_alcohol_dh"/>
</dbReference>
<dbReference type="Pfam" id="PF00107">
    <property type="entry name" value="ADH_zinc_N"/>
    <property type="match status" value="1"/>
</dbReference>
<dbReference type="GO" id="GO:0046872">
    <property type="term" value="F:metal ion binding"/>
    <property type="evidence" value="ECO:0007669"/>
    <property type="project" value="UniProtKB-KW"/>
</dbReference>
<dbReference type="PANTHER" id="PTHR43401:SF2">
    <property type="entry name" value="L-THREONINE 3-DEHYDROGENASE"/>
    <property type="match status" value="1"/>
</dbReference>
<keyword evidence="1" id="KW-0479">Metal-binding</keyword>
<organism evidence="6 7">
    <name type="scientific">Megasphaera hexanoica</name>
    <dbReference type="NCBI Taxonomy" id="1675036"/>
    <lineage>
        <taxon>Bacteria</taxon>
        <taxon>Bacillati</taxon>
        <taxon>Bacillota</taxon>
        <taxon>Negativicutes</taxon>
        <taxon>Veillonellales</taxon>
        <taxon>Veillonellaceae</taxon>
        <taxon>Megasphaera</taxon>
    </lineage>
</organism>
<dbReference type="KEGG" id="mhw:ACT01_02465"/>
<dbReference type="GO" id="GO:0016491">
    <property type="term" value="F:oxidoreductase activity"/>
    <property type="evidence" value="ECO:0007669"/>
    <property type="project" value="UniProtKB-KW"/>
</dbReference>
<dbReference type="PANTHER" id="PTHR43401">
    <property type="entry name" value="L-THREONINE 3-DEHYDROGENASE"/>
    <property type="match status" value="1"/>
</dbReference>
<dbReference type="AlphaFoldDB" id="A0A848BQ04"/>
<dbReference type="Gene3D" id="3.40.50.720">
    <property type="entry name" value="NAD(P)-binding Rossmann-like Domain"/>
    <property type="match status" value="1"/>
</dbReference>
<dbReference type="InterPro" id="IPR020843">
    <property type="entry name" value="ER"/>
</dbReference>
<evidence type="ECO:0000313" key="7">
    <source>
        <dbReference type="Proteomes" id="UP000591071"/>
    </source>
</evidence>
<dbReference type="InterPro" id="IPR011032">
    <property type="entry name" value="GroES-like_sf"/>
</dbReference>
<evidence type="ECO:0000313" key="6">
    <source>
        <dbReference type="EMBL" id="NME27812.1"/>
    </source>
</evidence>
<accession>A0A848BQ04</accession>
<dbReference type="InterPro" id="IPR013154">
    <property type="entry name" value="ADH-like_N"/>
</dbReference>
<evidence type="ECO:0000256" key="2">
    <source>
        <dbReference type="ARBA" id="ARBA00022833"/>
    </source>
</evidence>
<dbReference type="EMBL" id="JBIEKR010000013">
    <property type="protein sequence ID" value="MFG6274088.1"/>
    <property type="molecule type" value="Genomic_DNA"/>
</dbReference>
<proteinExistence type="predicted"/>
<sequence>MKAVVVEKPGSIAVVERDIPEITETQVLVKVKAAGICGSDVHIFHGKNAFATYPRVVGHEFVGEVVKVGSQTEHIAVGDRVAVDPVVSCGHCYACQHDRHNVCSSLQVMGVHRDGGFQEYVAADYRQAYKLPDNIPWEIAATVEPYSIGAQVAHRGRLTGDDTVLICGAGPIGLIILQVAKMKGARVAILDIVESRLEKAKEMGADMVVNGKTTDIVDAMKEFTNGEGFNLIYEATANTKILATCIRDLPSQAGRIVVLGFTTQELPIRQVDIMGRELEIIGTRLNNHRFPEVIGWFKDGKVQPKEIITHTFPFAKAGEAFAFNDEHPDKVLKIILTFD</sequence>
<evidence type="ECO:0000313" key="8">
    <source>
        <dbReference type="Proteomes" id="UP001605989"/>
    </source>
</evidence>
<dbReference type="Proteomes" id="UP000591071">
    <property type="component" value="Unassembled WGS sequence"/>
</dbReference>
<evidence type="ECO:0000313" key="5">
    <source>
        <dbReference type="EMBL" id="MFG6274088.1"/>
    </source>
</evidence>
<keyword evidence="2" id="KW-0862">Zinc</keyword>
<protein>
    <submittedName>
        <fullName evidence="6">Zinc-binding alcohol dehydrogenase family protein</fullName>
    </submittedName>
</protein>
<dbReference type="Gene3D" id="3.90.180.10">
    <property type="entry name" value="Medium-chain alcohol dehydrogenases, catalytic domain"/>
    <property type="match status" value="1"/>
</dbReference>